<keyword evidence="6" id="KW-1185">Reference proteome</keyword>
<accession>A0A1H8G8F0</accession>
<dbReference type="GO" id="GO:0000976">
    <property type="term" value="F:transcription cis-regulatory region binding"/>
    <property type="evidence" value="ECO:0007669"/>
    <property type="project" value="TreeGrafter"/>
</dbReference>
<evidence type="ECO:0000313" key="6">
    <source>
        <dbReference type="Proteomes" id="UP000199585"/>
    </source>
</evidence>
<dbReference type="PANTHER" id="PTHR30146">
    <property type="entry name" value="LACI-RELATED TRANSCRIPTIONAL REPRESSOR"/>
    <property type="match status" value="1"/>
</dbReference>
<evidence type="ECO:0000259" key="4">
    <source>
        <dbReference type="PROSITE" id="PS50932"/>
    </source>
</evidence>
<reference evidence="5 6" key="1">
    <citation type="submission" date="2016-10" db="EMBL/GenBank/DDBJ databases">
        <authorList>
            <person name="de Groot N.N."/>
        </authorList>
    </citation>
    <scope>NUCLEOTIDE SEQUENCE [LARGE SCALE GENOMIC DNA]</scope>
    <source>
        <strain evidence="5 6">DSM 16213</strain>
    </source>
</reference>
<dbReference type="SUPFAM" id="SSF53822">
    <property type="entry name" value="Periplasmic binding protein-like I"/>
    <property type="match status" value="1"/>
</dbReference>
<dbReference type="Pfam" id="PF00356">
    <property type="entry name" value="LacI"/>
    <property type="match status" value="1"/>
</dbReference>
<dbReference type="InterPro" id="IPR010982">
    <property type="entry name" value="Lambda_DNA-bd_dom_sf"/>
</dbReference>
<dbReference type="Gene3D" id="1.10.260.40">
    <property type="entry name" value="lambda repressor-like DNA-binding domains"/>
    <property type="match status" value="1"/>
</dbReference>
<dbReference type="AlphaFoldDB" id="A0A1H8G8F0"/>
<dbReference type="PROSITE" id="PS50932">
    <property type="entry name" value="HTH_LACI_2"/>
    <property type="match status" value="1"/>
</dbReference>
<sequence>MVTLKDISREIGLSVTQVSRALGGHADVNPDTRDRVRATADRLGYRPNAIARGLKTGRSGIIAMVVAGTRTPESNAHLFEIVMGLSAEISARGQTFVLHVAEPGADTMRLHAELYRSGSIDGFVLIGPASDDPRIARLKKLGAPFIVHGRDPAQSHAFVDIDNMAVGQVMADHLLRLGHRRIGVLNGVESEFFAVQRRRGVLAAHAAHGVAADPALMLSMPMIAPNGRRATLALLDAPQPPTAIIAGNTPLALGVYQAAAARGIRVPHDLSVLAHDDGLDMCPPDSFTPALGGTIAPLTTAWVALADHLADIIAAKDGPSHSRILDLTFRKGCSARAISVDTRGHAVP</sequence>
<dbReference type="STRING" id="245187.SAMN04488003_11546"/>
<dbReference type="SUPFAM" id="SSF47413">
    <property type="entry name" value="lambda repressor-like DNA-binding domains"/>
    <property type="match status" value="1"/>
</dbReference>
<dbReference type="RefSeq" id="WP_177174651.1">
    <property type="nucleotide sequence ID" value="NZ_FOCI01000015.1"/>
</dbReference>
<dbReference type="InterPro" id="IPR046335">
    <property type="entry name" value="LacI/GalR-like_sensor"/>
</dbReference>
<keyword evidence="3" id="KW-0804">Transcription</keyword>
<proteinExistence type="predicted"/>
<evidence type="ECO:0000256" key="2">
    <source>
        <dbReference type="ARBA" id="ARBA00023125"/>
    </source>
</evidence>
<gene>
    <name evidence="5" type="ORF">SAMN04488003_11546</name>
</gene>
<dbReference type="InterPro" id="IPR000843">
    <property type="entry name" value="HTH_LacI"/>
</dbReference>
<evidence type="ECO:0000256" key="1">
    <source>
        <dbReference type="ARBA" id="ARBA00023015"/>
    </source>
</evidence>
<dbReference type="Pfam" id="PF13377">
    <property type="entry name" value="Peripla_BP_3"/>
    <property type="match status" value="1"/>
</dbReference>
<evidence type="ECO:0000313" key="5">
    <source>
        <dbReference type="EMBL" id="SEN40326.1"/>
    </source>
</evidence>
<dbReference type="Gene3D" id="3.40.50.2300">
    <property type="match status" value="2"/>
</dbReference>
<dbReference type="Proteomes" id="UP000199585">
    <property type="component" value="Unassembled WGS sequence"/>
</dbReference>
<protein>
    <submittedName>
        <fullName evidence="5">Transcriptional regulator, LacI family</fullName>
    </submittedName>
</protein>
<name>A0A1H8G8F0_9RHOB</name>
<organism evidence="5 6">
    <name type="scientific">Loktanella fryxellensis</name>
    <dbReference type="NCBI Taxonomy" id="245187"/>
    <lineage>
        <taxon>Bacteria</taxon>
        <taxon>Pseudomonadati</taxon>
        <taxon>Pseudomonadota</taxon>
        <taxon>Alphaproteobacteria</taxon>
        <taxon>Rhodobacterales</taxon>
        <taxon>Roseobacteraceae</taxon>
        <taxon>Loktanella</taxon>
    </lineage>
</organism>
<keyword evidence="2" id="KW-0238">DNA-binding</keyword>
<keyword evidence="1" id="KW-0805">Transcription regulation</keyword>
<feature type="domain" description="HTH lacI-type" evidence="4">
    <location>
        <begin position="2"/>
        <end position="56"/>
    </location>
</feature>
<dbReference type="CDD" id="cd01392">
    <property type="entry name" value="HTH_LacI"/>
    <property type="match status" value="1"/>
</dbReference>
<dbReference type="GO" id="GO:0003700">
    <property type="term" value="F:DNA-binding transcription factor activity"/>
    <property type="evidence" value="ECO:0007669"/>
    <property type="project" value="TreeGrafter"/>
</dbReference>
<dbReference type="EMBL" id="FOCI01000015">
    <property type="protein sequence ID" value="SEN40326.1"/>
    <property type="molecule type" value="Genomic_DNA"/>
</dbReference>
<evidence type="ECO:0000256" key="3">
    <source>
        <dbReference type="ARBA" id="ARBA00023163"/>
    </source>
</evidence>
<dbReference type="InterPro" id="IPR028082">
    <property type="entry name" value="Peripla_BP_I"/>
</dbReference>
<dbReference type="SMART" id="SM00354">
    <property type="entry name" value="HTH_LACI"/>
    <property type="match status" value="1"/>
</dbReference>
<dbReference type="PANTHER" id="PTHR30146:SF109">
    <property type="entry name" value="HTH-TYPE TRANSCRIPTIONAL REGULATOR GALS"/>
    <property type="match status" value="1"/>
</dbReference>